<comment type="caution">
    <text evidence="1">The sequence shown here is derived from an EMBL/GenBank/DDBJ whole genome shotgun (WGS) entry which is preliminary data.</text>
</comment>
<dbReference type="Proteomes" id="UP000737171">
    <property type="component" value="Unassembled WGS sequence"/>
</dbReference>
<protein>
    <submittedName>
        <fullName evidence="1">Class I SAM-dependent methyltransferase</fullName>
    </submittedName>
</protein>
<evidence type="ECO:0000313" key="2">
    <source>
        <dbReference type="Proteomes" id="UP000737171"/>
    </source>
</evidence>
<name>A0ABX2ENI0_9BURK</name>
<dbReference type="Gene3D" id="3.40.50.150">
    <property type="entry name" value="Vaccinia Virus protein VP39"/>
    <property type="match status" value="1"/>
</dbReference>
<keyword evidence="1" id="KW-0808">Transferase</keyword>
<accession>A0ABX2ENI0</accession>
<gene>
    <name evidence="1" type="ORF">HLB44_24890</name>
</gene>
<dbReference type="RefSeq" id="WP_173128876.1">
    <property type="nucleotide sequence ID" value="NZ_JABRWJ010000008.1"/>
</dbReference>
<dbReference type="SUPFAM" id="SSF53335">
    <property type="entry name" value="S-adenosyl-L-methionine-dependent methyltransferases"/>
    <property type="match status" value="1"/>
</dbReference>
<dbReference type="EMBL" id="JABRWJ010000008">
    <property type="protein sequence ID" value="NRF70249.1"/>
    <property type="molecule type" value="Genomic_DNA"/>
</dbReference>
<dbReference type="CDD" id="cd02440">
    <property type="entry name" value="AdoMet_MTases"/>
    <property type="match status" value="1"/>
</dbReference>
<proteinExistence type="predicted"/>
<organism evidence="1 2">
    <name type="scientific">Pseudaquabacterium terrae</name>
    <dbReference type="NCBI Taxonomy" id="2732868"/>
    <lineage>
        <taxon>Bacteria</taxon>
        <taxon>Pseudomonadati</taxon>
        <taxon>Pseudomonadota</taxon>
        <taxon>Betaproteobacteria</taxon>
        <taxon>Burkholderiales</taxon>
        <taxon>Sphaerotilaceae</taxon>
        <taxon>Pseudaquabacterium</taxon>
    </lineage>
</organism>
<dbReference type="Pfam" id="PF13489">
    <property type="entry name" value="Methyltransf_23"/>
    <property type="match status" value="1"/>
</dbReference>
<sequence length="222" mass="24597">MKQTPAHSVVNQDLLGLIPPNARRVVEVGCMHGAMARAYRAKNPAVEYVGIDIDPDYAAVAAEACHQALAGDIETFTPAAFDKLFPSDCWIFGDCLEHLRDPWRIVKTIRAGIDADGCLLACIPNAQHWSVQMRLATGLFRYEDSGLMDRTHVRWFTRITMMEMFFQAGWKIETAFSRQLPTQAPATLMAGIRAIAETGGTDPDQAERDANAFQLLFKVTPA</sequence>
<dbReference type="InterPro" id="IPR029063">
    <property type="entry name" value="SAM-dependent_MTases_sf"/>
</dbReference>
<keyword evidence="1" id="KW-0489">Methyltransferase</keyword>
<keyword evidence="2" id="KW-1185">Reference proteome</keyword>
<reference evidence="1 2" key="1">
    <citation type="submission" date="2020-05" db="EMBL/GenBank/DDBJ databases">
        <title>Aquincola sp. isolate from soil.</title>
        <authorList>
            <person name="Han J."/>
            <person name="Kim D.-U."/>
        </authorList>
    </citation>
    <scope>NUCLEOTIDE SEQUENCE [LARGE SCALE GENOMIC DNA]</scope>
    <source>
        <strain evidence="1 2">S2</strain>
    </source>
</reference>
<dbReference type="GO" id="GO:0032259">
    <property type="term" value="P:methylation"/>
    <property type="evidence" value="ECO:0007669"/>
    <property type="project" value="UniProtKB-KW"/>
</dbReference>
<evidence type="ECO:0000313" key="1">
    <source>
        <dbReference type="EMBL" id="NRF70249.1"/>
    </source>
</evidence>
<dbReference type="GO" id="GO:0008168">
    <property type="term" value="F:methyltransferase activity"/>
    <property type="evidence" value="ECO:0007669"/>
    <property type="project" value="UniProtKB-KW"/>
</dbReference>